<dbReference type="Gene3D" id="3.40.50.1010">
    <property type="entry name" value="5'-nuclease"/>
    <property type="match status" value="1"/>
</dbReference>
<organism evidence="8 9">
    <name type="scientific">Symbiodinium microadriaticum</name>
    <name type="common">Dinoflagellate</name>
    <name type="synonym">Zooxanthella microadriatica</name>
    <dbReference type="NCBI Taxonomy" id="2951"/>
    <lineage>
        <taxon>Eukaryota</taxon>
        <taxon>Sar</taxon>
        <taxon>Alveolata</taxon>
        <taxon>Dinophyceae</taxon>
        <taxon>Suessiales</taxon>
        <taxon>Symbiodiniaceae</taxon>
        <taxon>Symbiodinium</taxon>
    </lineage>
</organism>
<dbReference type="InterPro" id="IPR007502">
    <property type="entry name" value="Helicase-assoc_dom"/>
</dbReference>
<gene>
    <name evidence="8" type="primary">spn-E</name>
    <name evidence="8" type="ORF">AK812_SmicGene24442</name>
</gene>
<evidence type="ECO:0000256" key="2">
    <source>
        <dbReference type="ARBA" id="ARBA00022801"/>
    </source>
</evidence>
<feature type="domain" description="Helicase ATP-binding" evidence="6">
    <location>
        <begin position="746"/>
        <end position="906"/>
    </location>
</feature>
<dbReference type="SUPFAM" id="SSF88723">
    <property type="entry name" value="PIN domain-like"/>
    <property type="match status" value="1"/>
</dbReference>
<feature type="region of interest" description="Disordered" evidence="5">
    <location>
        <begin position="1519"/>
        <end position="1539"/>
    </location>
</feature>
<proteinExistence type="predicted"/>
<dbReference type="SMART" id="SM00487">
    <property type="entry name" value="DEXDc"/>
    <property type="match status" value="1"/>
</dbReference>
<evidence type="ECO:0000313" key="8">
    <source>
        <dbReference type="EMBL" id="OLP93641.1"/>
    </source>
</evidence>
<evidence type="ECO:0000256" key="5">
    <source>
        <dbReference type="SAM" id="MobiDB-lite"/>
    </source>
</evidence>
<comment type="caution">
    <text evidence="8">The sequence shown here is derived from an EMBL/GenBank/DDBJ whole genome shotgun (WGS) entry which is preliminary data.</text>
</comment>
<accession>A0A1Q9DEP0</accession>
<dbReference type="Proteomes" id="UP000186817">
    <property type="component" value="Unassembled WGS sequence"/>
</dbReference>
<dbReference type="EMBL" id="LSRX01000574">
    <property type="protein sequence ID" value="OLP93641.1"/>
    <property type="molecule type" value="Genomic_DNA"/>
</dbReference>
<reference evidence="8 9" key="1">
    <citation type="submission" date="2016-02" db="EMBL/GenBank/DDBJ databases">
        <title>Genome analysis of coral dinoflagellate symbionts highlights evolutionary adaptations to a symbiotic lifestyle.</title>
        <authorList>
            <person name="Aranda M."/>
            <person name="Li Y."/>
            <person name="Liew Y.J."/>
            <person name="Baumgarten S."/>
            <person name="Simakov O."/>
            <person name="Wilson M."/>
            <person name="Piel J."/>
            <person name="Ashoor H."/>
            <person name="Bougouffa S."/>
            <person name="Bajic V.B."/>
            <person name="Ryu T."/>
            <person name="Ravasi T."/>
            <person name="Bayer T."/>
            <person name="Micklem G."/>
            <person name="Kim H."/>
            <person name="Bhak J."/>
            <person name="Lajeunesse T.C."/>
            <person name="Voolstra C.R."/>
        </authorList>
    </citation>
    <scope>NUCLEOTIDE SEQUENCE [LARGE SCALE GENOMIC DNA]</scope>
    <source>
        <strain evidence="8 9">CCMP2467</strain>
    </source>
</reference>
<feature type="domain" description="Helicase C-terminal" evidence="7">
    <location>
        <begin position="975"/>
        <end position="1166"/>
    </location>
</feature>
<dbReference type="OrthoDB" id="66977at2759"/>
<keyword evidence="2" id="KW-0378">Hydrolase</keyword>
<dbReference type="PROSITE" id="PS51194">
    <property type="entry name" value="HELICASE_CTER"/>
    <property type="match status" value="1"/>
</dbReference>
<dbReference type="CDD" id="cd18791">
    <property type="entry name" value="SF2_C_RHA"/>
    <property type="match status" value="1"/>
</dbReference>
<dbReference type="GO" id="GO:0005524">
    <property type="term" value="F:ATP binding"/>
    <property type="evidence" value="ECO:0007669"/>
    <property type="project" value="UniProtKB-KW"/>
</dbReference>
<evidence type="ECO:0000256" key="1">
    <source>
        <dbReference type="ARBA" id="ARBA00022741"/>
    </source>
</evidence>
<name>A0A1Q9DEP0_SYMMI</name>
<evidence type="ECO:0000313" key="9">
    <source>
        <dbReference type="Proteomes" id="UP000186817"/>
    </source>
</evidence>
<keyword evidence="4" id="KW-0067">ATP-binding</keyword>
<dbReference type="GO" id="GO:0004386">
    <property type="term" value="F:helicase activity"/>
    <property type="evidence" value="ECO:0007669"/>
    <property type="project" value="UniProtKB-KW"/>
</dbReference>
<dbReference type="Pfam" id="PF00270">
    <property type="entry name" value="DEAD"/>
    <property type="match status" value="1"/>
</dbReference>
<dbReference type="SMART" id="SM00847">
    <property type="entry name" value="HA2"/>
    <property type="match status" value="1"/>
</dbReference>
<keyword evidence="1" id="KW-0547">Nucleotide-binding</keyword>
<evidence type="ECO:0000256" key="3">
    <source>
        <dbReference type="ARBA" id="ARBA00022806"/>
    </source>
</evidence>
<evidence type="ECO:0000259" key="7">
    <source>
        <dbReference type="PROSITE" id="PS51194"/>
    </source>
</evidence>
<dbReference type="InterPro" id="IPR001650">
    <property type="entry name" value="Helicase_C-like"/>
</dbReference>
<dbReference type="SUPFAM" id="SSF52540">
    <property type="entry name" value="P-loop containing nucleoside triphosphate hydrolases"/>
    <property type="match status" value="1"/>
</dbReference>
<dbReference type="InterPro" id="IPR011545">
    <property type="entry name" value="DEAD/DEAH_box_helicase_dom"/>
</dbReference>
<protein>
    <submittedName>
        <fullName evidence="8">Putative ATP-dependent RNA helicase spindle-E</fullName>
    </submittedName>
</protein>
<evidence type="ECO:0000256" key="4">
    <source>
        <dbReference type="ARBA" id="ARBA00022840"/>
    </source>
</evidence>
<feature type="compositionally biased region" description="Acidic residues" evidence="5">
    <location>
        <begin position="1527"/>
        <end position="1539"/>
    </location>
</feature>
<keyword evidence="9" id="KW-1185">Reference proteome</keyword>
<dbReference type="Pfam" id="PF00271">
    <property type="entry name" value="Helicase_C"/>
    <property type="match status" value="1"/>
</dbReference>
<feature type="region of interest" description="Disordered" evidence="5">
    <location>
        <begin position="641"/>
        <end position="666"/>
    </location>
</feature>
<dbReference type="PROSITE" id="PS51192">
    <property type="entry name" value="HELICASE_ATP_BIND_1"/>
    <property type="match status" value="1"/>
</dbReference>
<dbReference type="Gene3D" id="3.40.50.300">
    <property type="entry name" value="P-loop containing nucleotide triphosphate hydrolases"/>
    <property type="match status" value="2"/>
</dbReference>
<keyword evidence="3 8" id="KW-0347">Helicase</keyword>
<dbReference type="InterPro" id="IPR029060">
    <property type="entry name" value="PIN-like_dom_sf"/>
</dbReference>
<dbReference type="Gene3D" id="1.20.120.1080">
    <property type="match status" value="1"/>
</dbReference>
<dbReference type="InterPro" id="IPR027417">
    <property type="entry name" value="P-loop_NTPase"/>
</dbReference>
<dbReference type="GO" id="GO:0003723">
    <property type="term" value="F:RNA binding"/>
    <property type="evidence" value="ECO:0007669"/>
    <property type="project" value="TreeGrafter"/>
</dbReference>
<dbReference type="SMART" id="SM00490">
    <property type="entry name" value="HELICc"/>
    <property type="match status" value="1"/>
</dbReference>
<dbReference type="InterPro" id="IPR014001">
    <property type="entry name" value="Helicase_ATP-bd"/>
</dbReference>
<evidence type="ECO:0000259" key="6">
    <source>
        <dbReference type="PROSITE" id="PS51192"/>
    </source>
</evidence>
<sequence>MQPEEGVLDVSASAAIIKTQTTGWQACLHQLIFAMGPRQLQTFLSKKVAPEIIDVDAEVRSRGEVGLVVDFHAFTFWLLGYFENETAASNLGLVTGLARRLVEGLASRGVRLHFVEDGAQGCNGPEEMESKLTELRSRFAQRQADRAKLKHFLEGTDCNPEQIHSGPLFVEAVRAGIREAGASWQLAQGEADPECVRAMEQRNALAVLGNDTDFVIMQGGRLVTFQHFDPDFAVLPALLDLPSKDLQGEHQPEKKFVLKVWRCSALANALAVPEDVLPLVAALCGNDHSRQLIDRCRRRGLPGPAGEELPDSFEKLAKLVECTRPPQEAALDLLKPALNNEAEIEQAQRVLAEVQSFYMPQRIPASPHIKDDSLALVCSEVEQGLLPKWCMPVAAHGLYLTSDFLSDPSVGSCKMTLLLKLKSCAFGFLAPPSAGVPVPSPSVTIGSLGPCTPASPRDKWGNVQVRILGKSEHASFDDVRKPFGYLGRLQGLRAQPLRSRFALLRLFVEASFRPCGSTSLDSKAEAEVSLGTLHALALRFTAAMAQELKLQEAEIGALLATSYILKSTVVPELVDAPDFSNRRCADFRCLCLGAWFQKVISAVLDLAKLLAVAPSVRPEKLFDGRLFLHVLQTFRERPPVEAEAAPPAAKPRIRRGKMGPRAGEAGGESEVYQAPLSLDRLDVENLVKLRGSAEMKAWRDEVLRELVVQFLPSIPQEASLAKDAVIEDRFTGSAELPITARKAELCRDLLESRVTCVHGETGSGKSTQVPQYILEYFTNAQVVVTQPRRMAAINLAKRVAAERGEDLGRAVGYRIGGDSMPGSRLNFVTTGWLLRALVSSPERIGQLTHVVFDEIHERSADADFLSMVVRLLLHRSSDVRLVIMSATLQADVFRSYFQDLQPEASDIPLVAVGGRCFDVQKIFLDDIRDFCGKGKKLSKPGQVALSKLLLKFQERKFENNSSKNLSDVLPLATPLVLDLLASLAEPGCTILVFLPGLEEISNLYDDCQAYLHAKDGALEVEDPEPAPGSAEQVQNLELKAFAMHSQIPMEDQLGVFKGPGPRACHLVFASNVAESSLTLPSVCAVLDLGLIKQMVYDPRLRVSYLALRWTSQASAHQRAGRAGRTREGIVVRLYPRSFHEGMVAFDRPETSSLPLPRLYLQAKQLACDLGDGDLAGGASAISVLEDLVDPPDLAIVEVARQELAEGCALAASAEDADITTLGRICLRLPFELALCRLIWLSCHWGCAADGIVLACSMAVQDPFSQPNPLAITDAVELGQKLRRSNQSRRRFDGGRASEPLALRSLFREFYQTLRTTATGGLLGGRRAWMKHASAMASKHAIIPRRLAEFCVQVDDVAQRLVGLLAPGSRVERQVRLLLKGLGRSLVDADDAGSFPCEDPWELDEWVKADQKSTRRADVGSPFVEKDDVLRGLLSACFTNQLVISSKGSQKDQELANGMAQIADPARSALFDVEHLEDNDALRESANFLKYLSRLSGGCIFEDKGMVGKRVCIQCIDPSTSSLSETSNESEEDDEEDDKEMAEMPVDIAMDLHIFNQFTRGKASVSSQMDLSDIQSSHDSQTECEKAEPTPIVVKKPVHPCQIKWQVHAAGEEDRKGRAAMKRTGLPNCYHPLGFMCDVSKRSWVACCSHVQYTQGSICFLSGLTLLKPWQARHFLLMIDPQAANLALRCTDDGSVTAVKMFGQQLRIELTKEDMSFVDIFRSMMRDALLSSEKLKESPLKSKLHDFCKGGDSTEGGAAHGRWVQPLGISSSLPGLQPLLQKMDEKSEAVATAEMNLRARIALMIAKKKKTTTGKLAKAADWREEQFGPLEQFLSQRPHLFTLDGKSWKSVN</sequence>
<dbReference type="PANTHER" id="PTHR18934:SF99">
    <property type="entry name" value="ATP-DEPENDENT RNA HELICASE DHX37-RELATED"/>
    <property type="match status" value="1"/>
</dbReference>
<dbReference type="GO" id="GO:0016787">
    <property type="term" value="F:hydrolase activity"/>
    <property type="evidence" value="ECO:0007669"/>
    <property type="project" value="UniProtKB-KW"/>
</dbReference>
<dbReference type="CDD" id="cd17917">
    <property type="entry name" value="DEXHc_RHA-like"/>
    <property type="match status" value="1"/>
</dbReference>
<dbReference type="PANTHER" id="PTHR18934">
    <property type="entry name" value="ATP-DEPENDENT RNA HELICASE"/>
    <property type="match status" value="1"/>
</dbReference>